<dbReference type="EMBL" id="AP024238">
    <property type="protein sequence ID" value="BCO25669.1"/>
    <property type="molecule type" value="Genomic_DNA"/>
</dbReference>
<dbReference type="Proteomes" id="UP000824366">
    <property type="component" value="Chromosome"/>
</dbReference>
<sequence length="55" mass="5978">MGIMLLMVSEIDRGSQPNVQQRRKLIPLPQVAIGFAQASVVNPQTCPFSGAKILK</sequence>
<gene>
    <name evidence="1" type="ORF">MIZ03_0533</name>
</gene>
<keyword evidence="2" id="KW-1185">Reference proteome</keyword>
<name>A0ABM7MHL6_9BURK</name>
<evidence type="ECO:0000313" key="1">
    <source>
        <dbReference type="EMBL" id="BCO25669.1"/>
    </source>
</evidence>
<proteinExistence type="predicted"/>
<protein>
    <submittedName>
        <fullName evidence="1">Uncharacterized protein</fullName>
    </submittedName>
</protein>
<organism evidence="1 2">
    <name type="scientific">Rhodoferax lithotrophicus</name>
    <dbReference type="NCBI Taxonomy" id="2798804"/>
    <lineage>
        <taxon>Bacteria</taxon>
        <taxon>Pseudomonadati</taxon>
        <taxon>Pseudomonadota</taxon>
        <taxon>Betaproteobacteria</taxon>
        <taxon>Burkholderiales</taxon>
        <taxon>Comamonadaceae</taxon>
        <taxon>Rhodoferax</taxon>
    </lineage>
</organism>
<reference evidence="1 2" key="1">
    <citation type="journal article" date="2021" name="Microbiol. Spectr.">
        <title>A Single Bacterium Capable of Oxidation and Reduction of Iron at Circumneutral pH.</title>
        <authorList>
            <person name="Kato S."/>
            <person name="Ohkuma M."/>
        </authorList>
    </citation>
    <scope>NUCLEOTIDE SEQUENCE [LARGE SCALE GENOMIC DNA]</scope>
    <source>
        <strain evidence="1 2">MIZ03</strain>
    </source>
</reference>
<accession>A0ABM7MHL6</accession>
<evidence type="ECO:0000313" key="2">
    <source>
        <dbReference type="Proteomes" id="UP000824366"/>
    </source>
</evidence>